<name>A0A521BFA0_9BACT</name>
<gene>
    <name evidence="1" type="ORF">SAMN06265218_10338</name>
</gene>
<evidence type="ECO:0000313" key="2">
    <source>
        <dbReference type="Proteomes" id="UP000317593"/>
    </source>
</evidence>
<protein>
    <submittedName>
        <fullName evidence="1">Uncharacterized protein</fullName>
    </submittedName>
</protein>
<keyword evidence="2" id="KW-1185">Reference proteome</keyword>
<dbReference type="EMBL" id="FXTH01000003">
    <property type="protein sequence ID" value="SMO45390.1"/>
    <property type="molecule type" value="Genomic_DNA"/>
</dbReference>
<accession>A0A521BFA0</accession>
<evidence type="ECO:0000313" key="1">
    <source>
        <dbReference type="EMBL" id="SMO45390.1"/>
    </source>
</evidence>
<proteinExistence type="predicted"/>
<dbReference type="Proteomes" id="UP000317593">
    <property type="component" value="Unassembled WGS sequence"/>
</dbReference>
<sequence>MRATALVGGFALLLDEATLVKLQLSLIGGAFFHILPETLTAIGHYDTVMIGFLGSFSIFSSNSSCTDIIAAGQSLHTASR</sequence>
<dbReference type="AlphaFoldDB" id="A0A521BFA0"/>
<organism evidence="1 2">
    <name type="scientific">Fodinibius sediminis</name>
    <dbReference type="NCBI Taxonomy" id="1214077"/>
    <lineage>
        <taxon>Bacteria</taxon>
        <taxon>Pseudomonadati</taxon>
        <taxon>Balneolota</taxon>
        <taxon>Balneolia</taxon>
        <taxon>Balneolales</taxon>
        <taxon>Balneolaceae</taxon>
        <taxon>Fodinibius</taxon>
    </lineage>
</organism>
<dbReference type="RefSeq" id="WP_142713274.1">
    <property type="nucleotide sequence ID" value="NZ_FXTH01000003.1"/>
</dbReference>
<reference evidence="1 2" key="1">
    <citation type="submission" date="2017-05" db="EMBL/GenBank/DDBJ databases">
        <authorList>
            <person name="Varghese N."/>
            <person name="Submissions S."/>
        </authorList>
    </citation>
    <scope>NUCLEOTIDE SEQUENCE [LARGE SCALE GENOMIC DNA]</scope>
    <source>
        <strain evidence="1 2">DSM 21194</strain>
    </source>
</reference>